<keyword evidence="2 3" id="KW-0472">Membrane</keyword>
<comment type="caution">
    <text evidence="5">The sequence shown here is derived from an EMBL/GenBank/DDBJ whole genome shotgun (WGS) entry which is preliminary data.</text>
</comment>
<keyword evidence="3" id="KW-1133">Transmembrane helix</keyword>
<dbReference type="AlphaFoldDB" id="A0A429Z802"/>
<keyword evidence="3" id="KW-0812">Transmembrane</keyword>
<proteinExistence type="predicted"/>
<dbReference type="Proteomes" id="UP000277864">
    <property type="component" value="Unassembled WGS sequence"/>
</dbReference>
<dbReference type="InterPro" id="IPR012338">
    <property type="entry name" value="Beta-lactam/transpept-like"/>
</dbReference>
<gene>
    <name evidence="5" type="ORF">C7P63_01640</name>
</gene>
<reference evidence="5 6" key="1">
    <citation type="submission" date="2018-03" db="EMBL/GenBank/DDBJ databases">
        <authorList>
            <person name="Gulvik C.A."/>
        </authorList>
    </citation>
    <scope>NUCLEOTIDE SEQUENCE [LARGE SCALE GENOMIC DNA]</scope>
    <source>
        <strain evidence="5 6">JCM 31581</strain>
    </source>
</reference>
<accession>A0A429Z802</accession>
<sequence>MSISKSVKKVKGRYMRMNKYLFIGLVGMLLASLGFLAGFHYWLEPQYEKVMAELNKEISSQKKTSQKWEHLYQQKIAENSGDKEGKKEQLIPKKKIEPVNELASQMEKVLKSNQFVGTAIFFQNNQPLLAKSYGQANQRLNLSNQLDTPYFVGSVQKGMTGVLVMKLIENGQLSFDTPLNKFYPEVPNSDTITIRSLLDMTSGLTLKETSQSFATEKEYLAYALKHVTYEPLEKWKYESVNYTLLASIIEKVTGKSYQAYFREVLIEPLQLFQTGFYTDLKQEELVTQGYLLGENHVAKQVPFKPSTFTKEMGTGDIYMTVSDLLRFYQGLASGKVLTPLSLSLLREKTTKPYTYYYQGGMYVSGDTLYSHGVISGFETSVRLNKDVSKGVILITNERNPKNSIHRYSKDLYNMLSQK</sequence>
<evidence type="ECO:0000313" key="6">
    <source>
        <dbReference type="Proteomes" id="UP000277864"/>
    </source>
</evidence>
<keyword evidence="6" id="KW-1185">Reference proteome</keyword>
<dbReference type="PANTHER" id="PTHR46825">
    <property type="entry name" value="D-ALANYL-D-ALANINE-CARBOXYPEPTIDASE/ENDOPEPTIDASE AMPH"/>
    <property type="match status" value="1"/>
</dbReference>
<dbReference type="PANTHER" id="PTHR46825:SF11">
    <property type="entry name" value="PENICILLIN-BINDING PROTEIN 4"/>
    <property type="match status" value="1"/>
</dbReference>
<evidence type="ECO:0000256" key="3">
    <source>
        <dbReference type="SAM" id="Phobius"/>
    </source>
</evidence>
<dbReference type="Pfam" id="PF00144">
    <property type="entry name" value="Beta-lactamase"/>
    <property type="match status" value="1"/>
</dbReference>
<dbReference type="SUPFAM" id="SSF56601">
    <property type="entry name" value="beta-lactamase/transpeptidase-like"/>
    <property type="match status" value="1"/>
</dbReference>
<protein>
    <recommendedName>
        <fullName evidence="4">Beta-lactamase-related domain-containing protein</fullName>
    </recommendedName>
</protein>
<evidence type="ECO:0000259" key="4">
    <source>
        <dbReference type="Pfam" id="PF00144"/>
    </source>
</evidence>
<dbReference type="Gene3D" id="3.40.710.10">
    <property type="entry name" value="DD-peptidase/beta-lactamase superfamily"/>
    <property type="match status" value="1"/>
</dbReference>
<feature type="domain" description="Beta-lactamase-related" evidence="4">
    <location>
        <begin position="107"/>
        <end position="400"/>
    </location>
</feature>
<feature type="transmembrane region" description="Helical" evidence="3">
    <location>
        <begin position="20"/>
        <end position="43"/>
    </location>
</feature>
<evidence type="ECO:0000313" key="5">
    <source>
        <dbReference type="EMBL" id="RST89808.1"/>
    </source>
</evidence>
<dbReference type="EMBL" id="PXZH01000001">
    <property type="protein sequence ID" value="RST89808.1"/>
    <property type="molecule type" value="Genomic_DNA"/>
</dbReference>
<evidence type="ECO:0000256" key="1">
    <source>
        <dbReference type="ARBA" id="ARBA00004370"/>
    </source>
</evidence>
<dbReference type="InterPro" id="IPR050491">
    <property type="entry name" value="AmpC-like"/>
</dbReference>
<comment type="subcellular location">
    <subcellularLocation>
        <location evidence="1">Membrane</location>
    </subcellularLocation>
</comment>
<evidence type="ECO:0000256" key="2">
    <source>
        <dbReference type="ARBA" id="ARBA00023136"/>
    </source>
</evidence>
<dbReference type="OrthoDB" id="2151402at2"/>
<dbReference type="GO" id="GO:0016020">
    <property type="term" value="C:membrane"/>
    <property type="evidence" value="ECO:0007669"/>
    <property type="project" value="UniProtKB-SubCell"/>
</dbReference>
<dbReference type="InterPro" id="IPR001466">
    <property type="entry name" value="Beta-lactam-related"/>
</dbReference>
<organism evidence="5 6">
    <name type="scientific">Vagococcus humatus</name>
    <dbReference type="NCBI Taxonomy" id="1889241"/>
    <lineage>
        <taxon>Bacteria</taxon>
        <taxon>Bacillati</taxon>
        <taxon>Bacillota</taxon>
        <taxon>Bacilli</taxon>
        <taxon>Lactobacillales</taxon>
        <taxon>Enterococcaceae</taxon>
        <taxon>Vagococcus</taxon>
    </lineage>
</organism>
<name>A0A429Z802_9ENTE</name>